<evidence type="ECO:0000313" key="3">
    <source>
        <dbReference type="EMBL" id="ONG43472.1"/>
    </source>
</evidence>
<evidence type="ECO:0000256" key="2">
    <source>
        <dbReference type="SAM" id="Phobius"/>
    </source>
</evidence>
<dbReference type="AlphaFoldDB" id="A0A1V2GUV7"/>
<accession>A0A1V2GUV7</accession>
<feature type="transmembrane region" description="Helical" evidence="2">
    <location>
        <begin position="59"/>
        <end position="81"/>
    </location>
</feature>
<evidence type="ECO:0000256" key="1">
    <source>
        <dbReference type="SAM" id="Coils"/>
    </source>
</evidence>
<keyword evidence="4" id="KW-1185">Reference proteome</keyword>
<organism evidence="3 4">
    <name type="scientific">Teichococcus deserti</name>
    <dbReference type="NCBI Taxonomy" id="1817963"/>
    <lineage>
        <taxon>Bacteria</taxon>
        <taxon>Pseudomonadati</taxon>
        <taxon>Pseudomonadota</taxon>
        <taxon>Alphaproteobacteria</taxon>
        <taxon>Acetobacterales</taxon>
        <taxon>Roseomonadaceae</taxon>
        <taxon>Roseomonas</taxon>
    </lineage>
</organism>
<reference evidence="3 4" key="1">
    <citation type="submission" date="2016-10" db="EMBL/GenBank/DDBJ databases">
        <title>Draft Genome sequence of Roseomonas sp. strain M3.</title>
        <authorList>
            <person name="Subhash Y."/>
            <person name="Lee S."/>
        </authorList>
    </citation>
    <scope>NUCLEOTIDE SEQUENCE [LARGE SCALE GENOMIC DNA]</scope>
    <source>
        <strain evidence="3 4">M3</strain>
    </source>
</reference>
<gene>
    <name evidence="3" type="ORF">BKE38_28835</name>
</gene>
<feature type="transmembrane region" description="Helical" evidence="2">
    <location>
        <begin position="26"/>
        <end position="52"/>
    </location>
</feature>
<sequence>MTEAGIAPRGLESFSLAEIPVPPSPLAFLGLLGWPCFVAGFLLIASPLALLLPGEAVGTSAAIGGSLAAAALALAGGALAMRRVVEEAGSALAVQDLPHAIRAVLQEERRQTHQASQALSRAVTTGAQLSSLARAVEKQLKESLAQAPALEPAIARLAGLVERAEAAQSGLPQRLETVLSRLESAIPAQALSRIEDCARQLSTAGAGLPALTEAAAQIGSETRRLQRAGVAIDWLEEITAQLATAPAAPAVGVATMPAPLEGALAGLAQSLTGLARNEASLGDAARYLTETTDRYAAITGQLETHAVRLQAMIRISGERDPRAEVAPLCAALEQQITAAEQLGQRLDQTQQQMVEALAIAAEVAASQAAPPPDPAAAGPRILGELEHVALTPAARGALQELGRVETHAGQLLQQAEALTREAWPIALSQRAPELQAALHRQAERLQRAARALTPRDF</sequence>
<protein>
    <submittedName>
        <fullName evidence="3">Uncharacterized protein</fullName>
    </submittedName>
</protein>
<proteinExistence type="predicted"/>
<feature type="coiled-coil region" evidence="1">
    <location>
        <begin position="329"/>
        <end position="359"/>
    </location>
</feature>
<evidence type="ECO:0000313" key="4">
    <source>
        <dbReference type="Proteomes" id="UP000188879"/>
    </source>
</evidence>
<keyword evidence="2" id="KW-0472">Membrane</keyword>
<dbReference type="OrthoDB" id="10008975at2"/>
<comment type="caution">
    <text evidence="3">The sequence shown here is derived from an EMBL/GenBank/DDBJ whole genome shotgun (WGS) entry which is preliminary data.</text>
</comment>
<dbReference type="EMBL" id="MLCO01000475">
    <property type="protein sequence ID" value="ONG43472.1"/>
    <property type="molecule type" value="Genomic_DNA"/>
</dbReference>
<dbReference type="Proteomes" id="UP000188879">
    <property type="component" value="Unassembled WGS sequence"/>
</dbReference>
<keyword evidence="1" id="KW-0175">Coiled coil</keyword>
<keyword evidence="2" id="KW-0812">Transmembrane</keyword>
<keyword evidence="2" id="KW-1133">Transmembrane helix</keyword>
<name>A0A1V2GUV7_9PROT</name>